<evidence type="ECO:0000313" key="1">
    <source>
        <dbReference type="EMBL" id="TDD05263.1"/>
    </source>
</evidence>
<gene>
    <name evidence="1" type="ORF">E1292_17550</name>
</gene>
<dbReference type="RefSeq" id="WP_132596281.1">
    <property type="nucleotide sequence ID" value="NZ_SMKO01000040.1"/>
</dbReference>
<dbReference type="Proteomes" id="UP000295258">
    <property type="component" value="Unassembled WGS sequence"/>
</dbReference>
<name>A0A4R4VQ68_9ACTN</name>
<sequence>MLTELRAIPAGWEAGRTRRGGVADPAHRPAHRPLRQFIENIDSTRADLRVEGLRKLTWQGSVLVENLVLLRLHADRRAVRAAGRPEVRRAIEPLGELLGTTTGHAREEILTVLLSLTT</sequence>
<accession>A0A4R4VQ68</accession>
<keyword evidence="2" id="KW-1185">Reference proteome</keyword>
<dbReference type="AlphaFoldDB" id="A0A4R4VQ68"/>
<evidence type="ECO:0000313" key="2">
    <source>
        <dbReference type="Proteomes" id="UP000295258"/>
    </source>
</evidence>
<protein>
    <submittedName>
        <fullName evidence="1">Uncharacterized protein</fullName>
    </submittedName>
</protein>
<reference evidence="1 2" key="1">
    <citation type="submission" date="2019-03" db="EMBL/GenBank/DDBJ databases">
        <title>Draft genome sequences of novel Actinobacteria.</title>
        <authorList>
            <person name="Sahin N."/>
            <person name="Ay H."/>
            <person name="Saygin H."/>
        </authorList>
    </citation>
    <scope>NUCLEOTIDE SEQUENCE [LARGE SCALE GENOMIC DNA]</scope>
    <source>
        <strain evidence="1 2">KC310</strain>
    </source>
</reference>
<dbReference type="EMBL" id="SMKO01000040">
    <property type="protein sequence ID" value="TDD05263.1"/>
    <property type="molecule type" value="Genomic_DNA"/>
</dbReference>
<proteinExistence type="predicted"/>
<organism evidence="1 2">
    <name type="scientific">Nonomuraea deserti</name>
    <dbReference type="NCBI Taxonomy" id="1848322"/>
    <lineage>
        <taxon>Bacteria</taxon>
        <taxon>Bacillati</taxon>
        <taxon>Actinomycetota</taxon>
        <taxon>Actinomycetes</taxon>
        <taxon>Streptosporangiales</taxon>
        <taxon>Streptosporangiaceae</taxon>
        <taxon>Nonomuraea</taxon>
    </lineage>
</organism>
<comment type="caution">
    <text evidence="1">The sequence shown here is derived from an EMBL/GenBank/DDBJ whole genome shotgun (WGS) entry which is preliminary data.</text>
</comment>